<accession>A0A395M5E1</accession>
<keyword evidence="2" id="KW-1185">Reference proteome</keyword>
<evidence type="ECO:0000313" key="2">
    <source>
        <dbReference type="Proteomes" id="UP000265631"/>
    </source>
</evidence>
<comment type="caution">
    <text evidence="1">The sequence shown here is derived from an EMBL/GenBank/DDBJ whole genome shotgun (WGS) entry which is preliminary data.</text>
</comment>
<organism evidence="1 2">
    <name type="scientific">Fusarium flagelliforme</name>
    <dbReference type="NCBI Taxonomy" id="2675880"/>
    <lineage>
        <taxon>Eukaryota</taxon>
        <taxon>Fungi</taxon>
        <taxon>Dikarya</taxon>
        <taxon>Ascomycota</taxon>
        <taxon>Pezizomycotina</taxon>
        <taxon>Sordariomycetes</taxon>
        <taxon>Hypocreomycetidae</taxon>
        <taxon>Hypocreales</taxon>
        <taxon>Nectriaceae</taxon>
        <taxon>Fusarium</taxon>
        <taxon>Fusarium incarnatum-equiseti species complex</taxon>
    </lineage>
</organism>
<dbReference type="EMBL" id="PXXK01000655">
    <property type="protein sequence ID" value="RFN42997.1"/>
    <property type="molecule type" value="Genomic_DNA"/>
</dbReference>
<sequence>MDRASLQHETITDRDANLSRDFLNSMTLEALMLSAIELKLQFGSARNLSTRIRPWDWSNRLHSCNLRNLQNCTQVKADGVERLHEVFANITDLEALLPIRIDRECLDLLVESLLDWHASPEPMRAGCAAVGRRSLCSTGPCTAGDEIYHNCSRM</sequence>
<name>A0A395M5E1_9HYPO</name>
<evidence type="ECO:0000313" key="1">
    <source>
        <dbReference type="EMBL" id="RFN42997.1"/>
    </source>
</evidence>
<gene>
    <name evidence="1" type="ORF">FIE12Z_12658</name>
</gene>
<feature type="non-terminal residue" evidence="1">
    <location>
        <position position="154"/>
    </location>
</feature>
<proteinExistence type="predicted"/>
<dbReference type="AlphaFoldDB" id="A0A395M5E1"/>
<protein>
    <submittedName>
        <fullName evidence="1">Uncharacterized protein</fullName>
    </submittedName>
</protein>
<reference evidence="1 2" key="1">
    <citation type="journal article" date="2018" name="PLoS Pathog.">
        <title>Evolution of structural diversity of trichothecenes, a family of toxins produced by plant pathogenic and entomopathogenic fungi.</title>
        <authorList>
            <person name="Proctor R.H."/>
            <person name="McCormick S.P."/>
            <person name="Kim H.S."/>
            <person name="Cardoza R.E."/>
            <person name="Stanley A.M."/>
            <person name="Lindo L."/>
            <person name="Kelly A."/>
            <person name="Brown D.W."/>
            <person name="Lee T."/>
            <person name="Vaughan M.M."/>
            <person name="Alexander N.J."/>
            <person name="Busman M."/>
            <person name="Gutierrez S."/>
        </authorList>
    </citation>
    <scope>NUCLEOTIDE SEQUENCE [LARGE SCALE GENOMIC DNA]</scope>
    <source>
        <strain evidence="1 2">NRRL 13405</strain>
    </source>
</reference>
<dbReference type="Proteomes" id="UP000265631">
    <property type="component" value="Unassembled WGS sequence"/>
</dbReference>